<evidence type="ECO:0000256" key="4">
    <source>
        <dbReference type="ARBA" id="ARBA00023136"/>
    </source>
</evidence>
<protein>
    <recommendedName>
        <fullName evidence="8">Magnesium transporter CorA</fullName>
    </recommendedName>
</protein>
<proteinExistence type="predicted"/>
<evidence type="ECO:0008006" key="8">
    <source>
        <dbReference type="Google" id="ProtNLM"/>
    </source>
</evidence>
<keyword evidence="7" id="KW-1185">Reference proteome</keyword>
<keyword evidence="2 5" id="KW-0812">Transmembrane</keyword>
<name>A0ABX8D9X6_9CELL</name>
<keyword evidence="4 5" id="KW-0472">Membrane</keyword>
<sequence length="61" mass="6814">MRKISAWAAMIAVPTLVAGIHGMSWRHVPELSWTFGYALALLLLAGASFALWRAFRRSGWL</sequence>
<feature type="transmembrane region" description="Helical" evidence="5">
    <location>
        <begin position="35"/>
        <end position="55"/>
    </location>
</feature>
<dbReference type="InterPro" id="IPR045863">
    <property type="entry name" value="CorA_TM1_TM2"/>
</dbReference>
<evidence type="ECO:0000313" key="6">
    <source>
        <dbReference type="EMBL" id="QVI64234.1"/>
    </source>
</evidence>
<dbReference type="Proteomes" id="UP000677804">
    <property type="component" value="Chromosome"/>
</dbReference>
<dbReference type="Gene3D" id="1.20.58.340">
    <property type="entry name" value="Magnesium transport protein CorA, transmembrane region"/>
    <property type="match status" value="1"/>
</dbReference>
<evidence type="ECO:0000256" key="5">
    <source>
        <dbReference type="SAM" id="Phobius"/>
    </source>
</evidence>
<dbReference type="EMBL" id="CP074405">
    <property type="protein sequence ID" value="QVI64234.1"/>
    <property type="molecule type" value="Genomic_DNA"/>
</dbReference>
<comment type="subcellular location">
    <subcellularLocation>
        <location evidence="1">Membrane</location>
        <topology evidence="1">Multi-pass membrane protein</topology>
    </subcellularLocation>
</comment>
<evidence type="ECO:0000256" key="3">
    <source>
        <dbReference type="ARBA" id="ARBA00022989"/>
    </source>
</evidence>
<evidence type="ECO:0000313" key="7">
    <source>
        <dbReference type="Proteomes" id="UP000677804"/>
    </source>
</evidence>
<gene>
    <name evidence="6" type="ORF">KG103_10265</name>
</gene>
<reference evidence="6 7" key="1">
    <citation type="submission" date="2021-05" db="EMBL/GenBank/DDBJ databases">
        <title>Novel species in genus Cellulomonas.</title>
        <authorList>
            <person name="Zhang G."/>
        </authorList>
    </citation>
    <scope>NUCLEOTIDE SEQUENCE [LARGE SCALE GENOMIC DNA]</scope>
    <source>
        <strain evidence="7">zg-ZUI222</strain>
    </source>
</reference>
<evidence type="ECO:0000256" key="2">
    <source>
        <dbReference type="ARBA" id="ARBA00022692"/>
    </source>
</evidence>
<dbReference type="SUPFAM" id="SSF144083">
    <property type="entry name" value="Magnesium transport protein CorA, transmembrane region"/>
    <property type="match status" value="1"/>
</dbReference>
<evidence type="ECO:0000256" key="1">
    <source>
        <dbReference type="ARBA" id="ARBA00004141"/>
    </source>
</evidence>
<dbReference type="InterPro" id="IPR002523">
    <property type="entry name" value="MgTranspt_CorA/ZnTranspt_ZntB"/>
</dbReference>
<accession>A0ABX8D9X6</accession>
<organism evidence="6 7">
    <name type="scientific">Cellulomonas wangleii</name>
    <dbReference type="NCBI Taxonomy" id="2816956"/>
    <lineage>
        <taxon>Bacteria</taxon>
        <taxon>Bacillati</taxon>
        <taxon>Actinomycetota</taxon>
        <taxon>Actinomycetes</taxon>
        <taxon>Micrococcales</taxon>
        <taxon>Cellulomonadaceae</taxon>
        <taxon>Cellulomonas</taxon>
    </lineage>
</organism>
<keyword evidence="3 5" id="KW-1133">Transmembrane helix</keyword>
<dbReference type="Pfam" id="PF01544">
    <property type="entry name" value="CorA"/>
    <property type="match status" value="1"/>
</dbReference>